<gene>
    <name evidence="4" type="ORF">AHMF7605_01770</name>
</gene>
<dbReference type="InterPro" id="IPR001932">
    <property type="entry name" value="PPM-type_phosphatase-like_dom"/>
</dbReference>
<dbReference type="AlphaFoldDB" id="A0A2T2YA70"/>
<keyword evidence="2" id="KW-0732">Signal</keyword>
<proteinExistence type="predicted"/>
<feature type="transmembrane region" description="Helical" evidence="1">
    <location>
        <begin position="201"/>
        <end position="221"/>
    </location>
</feature>
<keyword evidence="1" id="KW-0812">Transmembrane</keyword>
<keyword evidence="1" id="KW-1133">Transmembrane helix</keyword>
<dbReference type="RefSeq" id="WP_106925862.1">
    <property type="nucleotide sequence ID" value="NZ_PYFT01000001.1"/>
</dbReference>
<evidence type="ECO:0000256" key="1">
    <source>
        <dbReference type="SAM" id="Phobius"/>
    </source>
</evidence>
<comment type="caution">
    <text evidence="4">The sequence shown here is derived from an EMBL/GenBank/DDBJ whole genome shotgun (WGS) entry which is preliminary data.</text>
</comment>
<dbReference type="Proteomes" id="UP000240357">
    <property type="component" value="Unassembled WGS sequence"/>
</dbReference>
<dbReference type="OrthoDB" id="9820413at2"/>
<evidence type="ECO:0000256" key="2">
    <source>
        <dbReference type="SAM" id="SignalP"/>
    </source>
</evidence>
<dbReference type="EMBL" id="PYFT01000001">
    <property type="protein sequence ID" value="PSR52338.1"/>
    <property type="molecule type" value="Genomic_DNA"/>
</dbReference>
<reference evidence="4 5" key="1">
    <citation type="submission" date="2018-03" db="EMBL/GenBank/DDBJ databases">
        <title>Adhaeribacter sp. HMF7605 Genome sequencing and assembly.</title>
        <authorList>
            <person name="Kang H."/>
            <person name="Kang J."/>
            <person name="Cha I."/>
            <person name="Kim H."/>
            <person name="Joh K."/>
        </authorList>
    </citation>
    <scope>NUCLEOTIDE SEQUENCE [LARGE SCALE GENOMIC DNA]</scope>
    <source>
        <strain evidence="4 5">HMF7605</strain>
    </source>
</reference>
<protein>
    <recommendedName>
        <fullName evidence="3">PPM-type phosphatase domain-containing protein</fullName>
    </recommendedName>
</protein>
<feature type="chain" id="PRO_5015634629" description="PPM-type phosphatase domain-containing protein" evidence="2">
    <location>
        <begin position="23"/>
        <end position="568"/>
    </location>
</feature>
<keyword evidence="1" id="KW-0472">Membrane</keyword>
<feature type="signal peptide" evidence="2">
    <location>
        <begin position="1"/>
        <end position="22"/>
    </location>
</feature>
<accession>A0A2T2YA70</accession>
<keyword evidence="5" id="KW-1185">Reference proteome</keyword>
<evidence type="ECO:0000313" key="5">
    <source>
        <dbReference type="Proteomes" id="UP000240357"/>
    </source>
</evidence>
<dbReference type="Pfam" id="PF13672">
    <property type="entry name" value="PP2C_2"/>
    <property type="match status" value="1"/>
</dbReference>
<feature type="domain" description="PPM-type phosphatase" evidence="3">
    <location>
        <begin position="324"/>
        <end position="545"/>
    </location>
</feature>
<organism evidence="4 5">
    <name type="scientific">Adhaeribacter arboris</name>
    <dbReference type="NCBI Taxonomy" id="2072846"/>
    <lineage>
        <taxon>Bacteria</taxon>
        <taxon>Pseudomonadati</taxon>
        <taxon>Bacteroidota</taxon>
        <taxon>Cytophagia</taxon>
        <taxon>Cytophagales</taxon>
        <taxon>Hymenobacteraceae</taxon>
        <taxon>Adhaeribacter</taxon>
    </lineage>
</organism>
<sequence>MRALAFSVCLTSLLVGASLAFALPINVPGKAQTEKKLLSIAAFNSSYINNKKNDSTSILKKSVEKGRKPEKYSSEKARKLLFRVEPITKPTNLPAEDSAYLLVPVLSSRQNKPVVWKLRLIYPDSSGRKARDYRLILDSPENLVTEAFNVSDSSTSYGAYLRVIDDKDKAVPVTLTNATKVSIPAPNVSGLKPIPNNSSSIWQTFLFWGSGLAGIFCLLWATSRFLVFTVSVKPDNTVSAITEKNRNLDATIIPASFQGEEKQIQEDIQLPTDIGAPEENLSSPAIEPDEVSTPLIGRYFSTEILLTAGPRKKYMSDPDADKDLGEDACGMVANHQQLLLWVLDGTSDQYCLHNPVDRREYFSSRLLAQGISNQLRLAFDQVATTSLDVLLLQAVQAVKSDWLRQIQALPSDEQAVLRANIEQKNIPECATTLLISTLSVKGDLTAYRSGDCKMVLYTTQSNRKLKIINTPLSSKNDNSNDRLFFRLVLNPRGELDIQHNTPKYEIIKQANVPSLIAFTDGIGLESEALLNKPGAKSFAALREEIVYHLQGTADDKAICFIQIKSGKE</sequence>
<evidence type="ECO:0000313" key="4">
    <source>
        <dbReference type="EMBL" id="PSR52338.1"/>
    </source>
</evidence>
<name>A0A2T2YA70_9BACT</name>
<evidence type="ECO:0000259" key="3">
    <source>
        <dbReference type="Pfam" id="PF13672"/>
    </source>
</evidence>